<gene>
    <name evidence="3" type="ORF">VC82_1657</name>
</gene>
<proteinExistence type="inferred from homology"/>
<accession>A0A0D5YSN4</accession>
<dbReference type="AlphaFoldDB" id="A0A0D5YSN4"/>
<dbReference type="KEGG" id="mlt:VC82_1657"/>
<evidence type="ECO:0000313" key="3">
    <source>
        <dbReference type="EMBL" id="AKA35270.1"/>
    </source>
</evidence>
<dbReference type="GO" id="GO:0003676">
    <property type="term" value="F:nucleic acid binding"/>
    <property type="evidence" value="ECO:0007669"/>
    <property type="project" value="InterPro"/>
</dbReference>
<dbReference type="STRING" id="516051.VC82_1657"/>
<dbReference type="PANTHER" id="PTHR34039:SF1">
    <property type="entry name" value="UPF0102 PROTEIN YRAN"/>
    <property type="match status" value="1"/>
</dbReference>
<keyword evidence="4" id="KW-1185">Reference proteome</keyword>
<organism evidence="3 4">
    <name type="scientific">Flagellimonas lutaonensis</name>
    <dbReference type="NCBI Taxonomy" id="516051"/>
    <lineage>
        <taxon>Bacteria</taxon>
        <taxon>Pseudomonadati</taxon>
        <taxon>Bacteroidota</taxon>
        <taxon>Flavobacteriia</taxon>
        <taxon>Flavobacteriales</taxon>
        <taxon>Flavobacteriaceae</taxon>
        <taxon>Flagellimonas</taxon>
    </lineage>
</organism>
<dbReference type="InterPro" id="IPR011335">
    <property type="entry name" value="Restrct_endonuc-II-like"/>
</dbReference>
<dbReference type="Proteomes" id="UP000032726">
    <property type="component" value="Chromosome"/>
</dbReference>
<dbReference type="SUPFAM" id="SSF52980">
    <property type="entry name" value="Restriction endonuclease-like"/>
    <property type="match status" value="1"/>
</dbReference>
<evidence type="ECO:0000256" key="2">
    <source>
        <dbReference type="HAMAP-Rule" id="MF_00048"/>
    </source>
</evidence>
<dbReference type="EMBL" id="CP011071">
    <property type="protein sequence ID" value="AKA35270.1"/>
    <property type="molecule type" value="Genomic_DNA"/>
</dbReference>
<evidence type="ECO:0000256" key="1">
    <source>
        <dbReference type="ARBA" id="ARBA00006738"/>
    </source>
</evidence>
<comment type="similarity">
    <text evidence="1 2">Belongs to the UPF0102 family.</text>
</comment>
<dbReference type="CDD" id="cd20736">
    <property type="entry name" value="PoNe_Nuclease"/>
    <property type="match status" value="1"/>
</dbReference>
<protein>
    <recommendedName>
        <fullName evidence="2">UPF0102 protein VC82_1657</fullName>
    </recommendedName>
</protein>
<dbReference type="PANTHER" id="PTHR34039">
    <property type="entry name" value="UPF0102 PROTEIN YRAN"/>
    <property type="match status" value="1"/>
</dbReference>
<dbReference type="Gene3D" id="3.40.1350.10">
    <property type="match status" value="1"/>
</dbReference>
<sequence>MFMGKHNEFGKLGEQLAVDFLVKEGYEIVQRNFRYLKGELDIIAKKDGIMAIVEVKSRSSDFLEIIAETVNQKKIKLLVATADAFMTANNFDEEVRFDIITILKNGKQFELDHIKDAFYHF</sequence>
<dbReference type="InterPro" id="IPR011856">
    <property type="entry name" value="tRNA_endonuc-like_dom_sf"/>
</dbReference>
<name>A0A0D5YSN4_9FLAO</name>
<dbReference type="Pfam" id="PF02021">
    <property type="entry name" value="UPF0102"/>
    <property type="match status" value="1"/>
</dbReference>
<reference evidence="3 4" key="1">
    <citation type="submission" date="2015-03" db="EMBL/GenBank/DDBJ databases">
        <title>Complete genome sequence of Muricauda lutaonensis CC-HSB-11T, isolated from a coastal hot spring.</title>
        <authorList>
            <person name="Kim K.M."/>
        </authorList>
    </citation>
    <scope>NUCLEOTIDE SEQUENCE [LARGE SCALE GENOMIC DNA]</scope>
    <source>
        <strain evidence="3 4">CC-HSB-11</strain>
    </source>
</reference>
<dbReference type="HOGENOM" id="CLU_115353_2_1_10"/>
<evidence type="ECO:0000313" key="4">
    <source>
        <dbReference type="Proteomes" id="UP000032726"/>
    </source>
</evidence>
<dbReference type="PATRIC" id="fig|516051.4.peg.1711"/>
<dbReference type="HAMAP" id="MF_00048">
    <property type="entry name" value="UPF0102"/>
    <property type="match status" value="1"/>
</dbReference>
<dbReference type="InterPro" id="IPR003509">
    <property type="entry name" value="UPF0102_YraN-like"/>
</dbReference>